<dbReference type="InterPro" id="IPR050557">
    <property type="entry name" value="RTX_toxin/Mannuronan_C5-epim"/>
</dbReference>
<sequence length="2674" mass="267391">MTYTFSDHTIFAWDLSNITSSKAGLFADSAVGLSNAAGATFSIASGATVNQITVRDNDSCFNDGDLDQTLNSSETLEGSSYTSASGRITPEYAYTVAPAGCTDPAQYITVYAFEMADNDMVGIVSTSALKAGVTYTVVSCTDNCPSVPYSCLATYPTLDGIVEGTAGADLIDTSYTGDPEGDMIDHNDYQGGNADSVVAGAGNDTILSGAGNDTVYGEDGNDLINGGADNDALFGGAGDDTFVGGAGNDTFTGGTGLDVIDYSNSGAAVNVNLNTGVLSGGDAAGDSVSSGVDGVIGSDYNDSLTGFDQQGTTPADTFTNVFHGMDGNDTISGMGGNDSLYGGADNDSIEGGSGNDYIEGDGDLDSGAASVDLTMDWQKFGQSCGTITNGSSYDMGGVKVTFGFADQTCGATATSTTETQYVEAGDGLNASGGLRLYGNGGAGNTSTTSLNFASTNADYASAVTDVSFRINDIDVGNSCDYHQDIVTVRAYDAQGHLLNVTYTVEGAQTVSNGTVTGHDVDNGSLSSASAQGSVLVHIDGTVARIEIDYNNGGNSDQAITVTDLTCSTVSAVDPDVAGADTLSGGDGDDTILGQGGNDNITGGAGNDRISAGDDRDVIHGAAGDTVDGGAGGDDYDTLDITGQGDWRVINQTVDSNGNGHNGTVQFLDADGNVTGSLNFTEIENITGDDVNHRPDAVNDTATTAEDHSTTISVLANDTDPDGDTLTVTGATAAHGTVTINANGTLTYTPNANYNGTDTITYTVRDPDGLTDTATVNVTVTPENDAPDAVNDTAATNYQTAVNVAVLANDTDIDGDTLTVTAATSPNGTVTINANGTITFTPATGFSGDTTITYTVSDGHGGVDTATVTVTVGADPRDGVVEGTAGDDLIDYNYTGDPEGDLIDHGDAILPGQGPEDDIVEAGAGNDTVRSGAGNDSINAGAGNDSVDGGTGNDTTLGGDGNDTLVGGAGNDSLVGGLGDDSLDGGADNDTLLGNDGRDTLIGGDGNDSLDGGADNDSLNGGAGNDTLKGELGNDTLTGGNGNDLADGGEGNDLIDTSGTTSSPDIGYPGQYGADTNPNDDRDTVIAGTGDDTIRTGDDADSIDAGQGNDVIDAGVDADTVQAGMGDDLVIGGEGSDSLTGGDGNDTIYADNGPGTTSSTEIPDATDAAPNNGDDTVYGGGGNDVIYGGDDSDVLSGDAGNDTLDGGIDDDTLLGGDGLDSLLGGDGKDSLSGGTGADTLVGGAGADTVSGGDDRDLINGAAGDVVDGGAGGDDYDTLDITGQGNWRLVNTSTDSNGNGINGTVEFLDAHGAVTGSINFTEIEKVVGDQVGPVANDDTATVEEDKSVIIDVLGNDSDANGDTLSVTAATSPNGTVTINPNGTLTFTPNANYNGPATISYTVSDGHGGTDTGTVNVTVTPVNDAPDAVNDTAATNYQTAVNVAVLANDTDIDGDTLTVTSATSPNGTVTINANGTITFTPANGFSGDATINYTVSDGHGGTDTAIVTVTVGCDPRDGYVDGTAAGDLIDTSYTGDPQGDMVDHSDAILPGDAPNDDRIRAGAGNDTVLAGLGDDTVWAGTGNDSVEGGDGDDSLLGEGGADTLRGGDGNDTVDGGDDNDLVIGGKGDDSLLGGAGNDTLEGVAGNDTALGGTGDDSITTGTGSDRVEGGDGNDVINTRNDAASPDIAYPGLYPADTDPNDDRDTVLGGAGNDSILTGDDADSVDGGTGNDTIDSGVDADTVLGGEGDDSITSGCGSDVVDGGAGNDTIYGGLGPTVPDIINVPDATDLVPNNGMDTIHGGDGNDVIYGEDDDDQIYGDAGNDTLDGGIDEDTILGGTGNDSIIGGQGADSMAGGDDRDTFRVATAAAGSGDVIDGNEGGDDYDTLDLTGAGRTNIIYDPHNAENGTVQFLDADGNVVGTLNFTNIENIITDGDGIVEGTDGADLIDYDYTGDPEGDMIDHNDALIPGDGPQDDRVVAGAGNDTILSGLGDDTVDAGSGNDSVQAGAGDDSVSGGAGNDTILGESGDDTLDGGAGDDSVIGGLDDDSIRGGEGNDTLDGRSGLDTIDGGAGNDSIDGGDGNDSVTGGTGNDTLYGELGDDTLTGGDGNDLVDGGDGADLIDTSGTTSRPDLAYPGLYGADTNPNDDRDTVIAGVGNDTIRTGDDADSIDAGQGNDVIDAGDDADTVQAGIGDDLVIGGEGSDSLTGGDGNDTIYADNGPGTTSPTEVADATDPVPQNGMDTVHGGEGNDVIYGGDDDDVLTGDNGNDFIDGGIDEDTITGGEGNDTLLGGAGNDSLDGGSASDTLDGGTGNDTLAGGEGDDSITGGEGDDLASGGTGQDTVHGGAGADTIAGDDGDDRLYGDAGADSLTGGQGQDLLEGGAGNDTLVGGDGVDTLSGGDDRDMFLVTSRDVGNHDIIDGNEGGDDWDTLDLSGSGRVKIIYDPTDPTYNPATGVGESGTVNFLDANGNVTGSLNFRNIEKVVPCFTPGTLVATPRGERLVEELREGDRILTRDNGIQEIRWIGRRDMNRAELIAAPHLKPVLIKAGSLGNGLPERDMLVSPNHRMLVANERTALYFEEHEVLVAAKHLIDNRGVKSVETLGTSYIHFMFDRHEVVLANGAWTESFQPGDQTLEGLGNAQRAEILELFPELRTREGIEAYGAARKILKKHEATLLQRR</sequence>
<evidence type="ECO:0000256" key="3">
    <source>
        <dbReference type="SAM" id="MobiDB-lite"/>
    </source>
</evidence>
<evidence type="ECO:0000256" key="2">
    <source>
        <dbReference type="ARBA" id="ARBA00022525"/>
    </source>
</evidence>
<feature type="region of interest" description="Disordered" evidence="3">
    <location>
        <begin position="1149"/>
        <end position="1176"/>
    </location>
</feature>
<dbReference type="PROSITE" id="PS50817">
    <property type="entry name" value="INTEIN_N_TER"/>
    <property type="match status" value="1"/>
</dbReference>
<dbReference type="Proteomes" id="UP000247727">
    <property type="component" value="Unassembled WGS sequence"/>
</dbReference>
<gene>
    <name evidence="5" type="ORF">C8J30_101558</name>
</gene>
<dbReference type="Pfam" id="PF17963">
    <property type="entry name" value="Big_9"/>
    <property type="match status" value="4"/>
</dbReference>
<feature type="compositionally biased region" description="Polar residues" evidence="3">
    <location>
        <begin position="1054"/>
        <end position="1063"/>
    </location>
</feature>
<dbReference type="PROSITE" id="PS00330">
    <property type="entry name" value="HEMOLYSIN_CALCIUM"/>
    <property type="match status" value="19"/>
</dbReference>
<dbReference type="Gene3D" id="2.170.16.10">
    <property type="entry name" value="Hedgehog/Intein (Hint) domain"/>
    <property type="match status" value="1"/>
</dbReference>
<feature type="compositionally biased region" description="Low complexity" evidence="3">
    <location>
        <begin position="2088"/>
        <end position="2118"/>
    </location>
</feature>
<dbReference type="InterPro" id="IPR011049">
    <property type="entry name" value="Serralysin-like_metalloprot_C"/>
</dbReference>
<keyword evidence="2" id="KW-0964">Secreted</keyword>
<feature type="region of interest" description="Disordered" evidence="3">
    <location>
        <begin position="904"/>
        <end position="1106"/>
    </location>
</feature>
<dbReference type="InterPro" id="IPR018511">
    <property type="entry name" value="Hemolysin-typ_Ca-bd_CS"/>
</dbReference>
<dbReference type="SUPFAM" id="SSF51120">
    <property type="entry name" value="beta-Roll"/>
    <property type="match status" value="14"/>
</dbReference>
<dbReference type="PRINTS" id="PR00313">
    <property type="entry name" value="CABNDNGRPT"/>
</dbReference>
<dbReference type="SMART" id="SM00306">
    <property type="entry name" value="HintN"/>
    <property type="match status" value="1"/>
</dbReference>
<dbReference type="InterPro" id="IPR036844">
    <property type="entry name" value="Hint_dom_sf"/>
</dbReference>
<comment type="caution">
    <text evidence="5">The sequence shown here is derived from an EMBL/GenBank/DDBJ whole genome shotgun (WGS) entry which is preliminary data.</text>
</comment>
<dbReference type="NCBIfam" id="NF012211">
    <property type="entry name" value="tand_rpt_95"/>
    <property type="match status" value="4"/>
</dbReference>
<dbReference type="Gene3D" id="2.60.40.2810">
    <property type="match status" value="3"/>
</dbReference>
<keyword evidence="6" id="KW-1185">Reference proteome</keyword>
<dbReference type="EMBL" id="QJTK01000001">
    <property type="protein sequence ID" value="PYF13171.1"/>
    <property type="molecule type" value="Genomic_DNA"/>
</dbReference>
<feature type="region of interest" description="Disordered" evidence="3">
    <location>
        <begin position="1229"/>
        <end position="1254"/>
    </location>
</feature>
<organism evidence="5 6">
    <name type="scientific">Rhodobacter viridis</name>
    <dbReference type="NCBI Taxonomy" id="1054202"/>
    <lineage>
        <taxon>Bacteria</taxon>
        <taxon>Pseudomonadati</taxon>
        <taxon>Pseudomonadota</taxon>
        <taxon>Alphaproteobacteria</taxon>
        <taxon>Rhodobacterales</taxon>
        <taxon>Rhodobacter group</taxon>
        <taxon>Rhodobacter</taxon>
    </lineage>
</organism>
<dbReference type="Gene3D" id="2.60.40.10">
    <property type="entry name" value="Immunoglobulins"/>
    <property type="match status" value="1"/>
</dbReference>
<feature type="region of interest" description="Disordered" evidence="3">
    <location>
        <begin position="1822"/>
        <end position="1854"/>
    </location>
</feature>
<feature type="region of interest" description="Disordered" evidence="3">
    <location>
        <begin position="1190"/>
        <end position="1209"/>
    </location>
</feature>
<dbReference type="GO" id="GO:0016539">
    <property type="term" value="P:intein-mediated protein splicing"/>
    <property type="evidence" value="ECO:0007669"/>
    <property type="project" value="InterPro"/>
</dbReference>
<feature type="domain" description="Hint" evidence="4">
    <location>
        <begin position="2479"/>
        <end position="2595"/>
    </location>
</feature>
<dbReference type="Pfam" id="PF13403">
    <property type="entry name" value="Hint_2"/>
    <property type="match status" value="1"/>
</dbReference>
<dbReference type="InterPro" id="IPR006141">
    <property type="entry name" value="Intein_N"/>
</dbReference>
<reference evidence="5 6" key="1">
    <citation type="submission" date="2018-06" db="EMBL/GenBank/DDBJ databases">
        <title>Genomic Encyclopedia of Type Strains, Phase III (KMG-III): the genomes of soil and plant-associated and newly described type strains.</title>
        <authorList>
            <person name="Whitman W."/>
        </authorList>
    </citation>
    <scope>NUCLEOTIDE SEQUENCE [LARGE SCALE GENOMIC DNA]</scope>
    <source>
        <strain evidence="5 6">JA737</strain>
    </source>
</reference>
<name>A0A318UB48_9RHOB</name>
<evidence type="ECO:0000256" key="1">
    <source>
        <dbReference type="ARBA" id="ARBA00004613"/>
    </source>
</evidence>
<evidence type="ECO:0000313" key="6">
    <source>
        <dbReference type="Proteomes" id="UP000247727"/>
    </source>
</evidence>
<feature type="compositionally biased region" description="Low complexity" evidence="3">
    <location>
        <begin position="1652"/>
        <end position="1661"/>
    </location>
</feature>
<protein>
    <submittedName>
        <fullName evidence="5">Hemolysin type calcium-binding protein</fullName>
    </submittedName>
</protein>
<feature type="compositionally biased region" description="Low complexity" evidence="3">
    <location>
        <begin position="2259"/>
        <end position="2268"/>
    </location>
</feature>
<dbReference type="PANTHER" id="PTHR38340:SF1">
    <property type="entry name" value="S-LAYER PROTEIN"/>
    <property type="match status" value="1"/>
</dbReference>
<dbReference type="PANTHER" id="PTHR38340">
    <property type="entry name" value="S-LAYER PROTEIN"/>
    <property type="match status" value="1"/>
</dbReference>
<comment type="subcellular location">
    <subcellularLocation>
        <location evidence="1">Secreted</location>
    </subcellularLocation>
</comment>
<feature type="region of interest" description="Disordered" evidence="3">
    <location>
        <begin position="1985"/>
        <end position="2230"/>
    </location>
</feature>
<accession>A0A318UB48</accession>
<evidence type="ECO:0000313" key="5">
    <source>
        <dbReference type="EMBL" id="PYF13171.1"/>
    </source>
</evidence>
<dbReference type="RefSeq" id="WP_245909689.1">
    <property type="nucleotide sequence ID" value="NZ_QJTK01000001.1"/>
</dbReference>
<feature type="region of interest" description="Disordered" evidence="3">
    <location>
        <begin position="2251"/>
        <end position="2371"/>
    </location>
</feature>
<dbReference type="Gene3D" id="2.150.10.10">
    <property type="entry name" value="Serralysin-like metalloprotease, C-terminal"/>
    <property type="match status" value="15"/>
</dbReference>
<evidence type="ECO:0000259" key="4">
    <source>
        <dbReference type="SMART" id="SM00306"/>
    </source>
</evidence>
<dbReference type="InterPro" id="IPR003587">
    <property type="entry name" value="Hint_dom_N"/>
</dbReference>
<dbReference type="InterPro" id="IPR028992">
    <property type="entry name" value="Hedgehog/Intein_dom"/>
</dbReference>
<dbReference type="SUPFAM" id="SSF51294">
    <property type="entry name" value="Hedgehog/intein (Hint) domain"/>
    <property type="match status" value="1"/>
</dbReference>
<feature type="compositionally biased region" description="Low complexity" evidence="3">
    <location>
        <begin position="952"/>
        <end position="974"/>
    </location>
</feature>
<dbReference type="GO" id="GO:0005509">
    <property type="term" value="F:calcium ion binding"/>
    <property type="evidence" value="ECO:0007669"/>
    <property type="project" value="InterPro"/>
</dbReference>
<dbReference type="InterPro" id="IPR001343">
    <property type="entry name" value="Hemolysn_Ca-bd"/>
</dbReference>
<feature type="region of interest" description="Disordered" evidence="3">
    <location>
        <begin position="1576"/>
        <end position="1753"/>
    </location>
</feature>
<dbReference type="GO" id="GO:0005576">
    <property type="term" value="C:extracellular region"/>
    <property type="evidence" value="ECO:0007669"/>
    <property type="project" value="UniProtKB-SubCell"/>
</dbReference>
<proteinExistence type="predicted"/>
<dbReference type="InterPro" id="IPR013783">
    <property type="entry name" value="Ig-like_fold"/>
</dbReference>
<dbReference type="Pfam" id="PF00353">
    <property type="entry name" value="HemolysinCabind"/>
    <property type="match status" value="27"/>
</dbReference>